<evidence type="ECO:0000256" key="6">
    <source>
        <dbReference type="SAM" id="MobiDB-lite"/>
    </source>
</evidence>
<feature type="transmembrane region" description="Helical" evidence="7">
    <location>
        <begin position="20"/>
        <end position="38"/>
    </location>
</feature>
<dbReference type="AlphaFoldDB" id="A0A0U5GMJ5"/>
<dbReference type="InterPro" id="IPR052337">
    <property type="entry name" value="SAT4-like"/>
</dbReference>
<evidence type="ECO:0000256" key="5">
    <source>
        <dbReference type="ARBA" id="ARBA00038359"/>
    </source>
</evidence>
<gene>
    <name evidence="9" type="ORF">ASPCAL14286</name>
</gene>
<dbReference type="STRING" id="454130.A0A0U5GMJ5"/>
<accession>A0A0U5GMJ5</accession>
<proteinExistence type="inferred from homology"/>
<dbReference type="PANTHER" id="PTHR33048">
    <property type="entry name" value="PTH11-LIKE INTEGRAL MEMBRANE PROTEIN (AFU_ORTHOLOGUE AFUA_5G11245)"/>
    <property type="match status" value="1"/>
</dbReference>
<dbReference type="OrthoDB" id="444631at2759"/>
<evidence type="ECO:0000256" key="7">
    <source>
        <dbReference type="SAM" id="Phobius"/>
    </source>
</evidence>
<evidence type="ECO:0000256" key="4">
    <source>
        <dbReference type="ARBA" id="ARBA00023136"/>
    </source>
</evidence>
<organism evidence="9 10">
    <name type="scientific">Aspergillus calidoustus</name>
    <dbReference type="NCBI Taxonomy" id="454130"/>
    <lineage>
        <taxon>Eukaryota</taxon>
        <taxon>Fungi</taxon>
        <taxon>Dikarya</taxon>
        <taxon>Ascomycota</taxon>
        <taxon>Pezizomycotina</taxon>
        <taxon>Eurotiomycetes</taxon>
        <taxon>Eurotiomycetidae</taxon>
        <taxon>Eurotiales</taxon>
        <taxon>Aspergillaceae</taxon>
        <taxon>Aspergillus</taxon>
        <taxon>Aspergillus subgen. Nidulantes</taxon>
    </lineage>
</organism>
<feature type="transmembrane region" description="Helical" evidence="7">
    <location>
        <begin position="256"/>
        <end position="277"/>
    </location>
</feature>
<feature type="region of interest" description="Disordered" evidence="6">
    <location>
        <begin position="321"/>
        <end position="343"/>
    </location>
</feature>
<comment type="similarity">
    <text evidence="5">Belongs to the SAT4 family.</text>
</comment>
<evidence type="ECO:0000259" key="8">
    <source>
        <dbReference type="Pfam" id="PF20684"/>
    </source>
</evidence>
<reference evidence="10" key="1">
    <citation type="journal article" date="2016" name="Genome Announc.">
        <title>Draft genome sequences of fungus Aspergillus calidoustus.</title>
        <authorList>
            <person name="Horn F."/>
            <person name="Linde J."/>
            <person name="Mattern D.J."/>
            <person name="Walther G."/>
            <person name="Guthke R."/>
            <person name="Scherlach K."/>
            <person name="Martin K."/>
            <person name="Brakhage A.A."/>
            <person name="Petzke L."/>
            <person name="Valiante V."/>
        </authorList>
    </citation>
    <scope>NUCLEOTIDE SEQUENCE [LARGE SCALE GENOMIC DNA]</scope>
    <source>
        <strain evidence="10">SF006504</strain>
    </source>
</reference>
<evidence type="ECO:0000313" key="9">
    <source>
        <dbReference type="EMBL" id="CEL11183.1"/>
    </source>
</evidence>
<dbReference type="GO" id="GO:0016020">
    <property type="term" value="C:membrane"/>
    <property type="evidence" value="ECO:0007669"/>
    <property type="project" value="UniProtKB-SubCell"/>
</dbReference>
<feature type="compositionally biased region" description="Polar residues" evidence="6">
    <location>
        <begin position="369"/>
        <end position="385"/>
    </location>
</feature>
<keyword evidence="10" id="KW-1185">Reference proteome</keyword>
<protein>
    <recommendedName>
        <fullName evidence="8">Rhodopsin domain-containing protein</fullName>
    </recommendedName>
</protein>
<comment type="subcellular location">
    <subcellularLocation>
        <location evidence="1">Membrane</location>
        <topology evidence="1">Multi-pass membrane protein</topology>
    </subcellularLocation>
</comment>
<dbReference type="InterPro" id="IPR049326">
    <property type="entry name" value="Rhodopsin_dom_fungi"/>
</dbReference>
<feature type="transmembrane region" description="Helical" evidence="7">
    <location>
        <begin position="186"/>
        <end position="207"/>
    </location>
</feature>
<keyword evidence="3 7" id="KW-1133">Transmembrane helix</keyword>
<evidence type="ECO:0000313" key="10">
    <source>
        <dbReference type="Proteomes" id="UP000054771"/>
    </source>
</evidence>
<feature type="domain" description="Rhodopsin" evidence="8">
    <location>
        <begin position="32"/>
        <end position="277"/>
    </location>
</feature>
<feature type="transmembrane region" description="Helical" evidence="7">
    <location>
        <begin position="50"/>
        <end position="68"/>
    </location>
</feature>
<dbReference type="EMBL" id="CDMC01000023">
    <property type="protein sequence ID" value="CEL11183.1"/>
    <property type="molecule type" value="Genomic_DNA"/>
</dbReference>
<evidence type="ECO:0000256" key="1">
    <source>
        <dbReference type="ARBA" id="ARBA00004141"/>
    </source>
</evidence>
<evidence type="ECO:0000256" key="2">
    <source>
        <dbReference type="ARBA" id="ARBA00022692"/>
    </source>
</evidence>
<sequence length="391" mass="44125">MRPEDNAGRIHKTPFTISTSFFFGLAVIGVALRCFIRFRVRKDRFAVDDALLLLGLAFLLASMIVMYQKVIDPMYLTYALVAGVEGVTPPVDFRHMSSQYHIWSTICLTLVWLSYSAVKLSFLFFFRTLINRLRPWIIYWWVITIANGAVLTYGSTIYFVTCPYFFDDRELECSTGDRKQDIVVQSRLLMALDNVGDVLILVISFSVIWKIRVRLSQKIVLVCFLCLTILMVALSIIRVCGLVYGDSIDSVWQTYWQFLGSEIGLFLASAVAFRAFFMARTQPSNAVPYSLKRVWKNPLSGPNRRRLSDTLQDSWSRMPESELGSLSQVDHTGPDTRHGIGASGLSGDDLETNLCSHPANILLPACRNGSGSRNSGQLGSRSYLRTPNDYL</sequence>
<feature type="region of interest" description="Disordered" evidence="6">
    <location>
        <begin position="366"/>
        <end position="391"/>
    </location>
</feature>
<dbReference type="OMA" id="MVDTIWE"/>
<feature type="transmembrane region" description="Helical" evidence="7">
    <location>
        <begin position="100"/>
        <end position="126"/>
    </location>
</feature>
<dbReference type="Pfam" id="PF20684">
    <property type="entry name" value="Fung_rhodopsin"/>
    <property type="match status" value="1"/>
</dbReference>
<name>A0A0U5GMJ5_ASPCI</name>
<keyword evidence="2 7" id="KW-0812">Transmembrane</keyword>
<dbReference type="Proteomes" id="UP000054771">
    <property type="component" value="Unassembled WGS sequence"/>
</dbReference>
<feature type="transmembrane region" description="Helical" evidence="7">
    <location>
        <begin position="219"/>
        <end position="244"/>
    </location>
</feature>
<evidence type="ECO:0000256" key="3">
    <source>
        <dbReference type="ARBA" id="ARBA00022989"/>
    </source>
</evidence>
<dbReference type="PANTHER" id="PTHR33048:SF162">
    <property type="entry name" value="SATRATOXIN BIOSYNTHESIS SC1 CLUSTER PROTEIN 4"/>
    <property type="match status" value="1"/>
</dbReference>
<feature type="transmembrane region" description="Helical" evidence="7">
    <location>
        <begin position="138"/>
        <end position="166"/>
    </location>
</feature>
<keyword evidence="4 7" id="KW-0472">Membrane</keyword>